<accession>A0A1S8LED6</accession>
<dbReference type="Gene3D" id="1.10.510.10">
    <property type="entry name" value="Transferase(Phosphotransferase) domain 1"/>
    <property type="match status" value="1"/>
</dbReference>
<dbReference type="InterPro" id="IPR011009">
    <property type="entry name" value="Kinase-like_dom_sf"/>
</dbReference>
<dbReference type="SUPFAM" id="SSF56112">
    <property type="entry name" value="Protein kinase-like (PK-like)"/>
    <property type="match status" value="1"/>
</dbReference>
<dbReference type="KEGG" id="crw:CROST_030420"/>
<sequence length="177" mass="21267">MKNKKHSNTIIKLEECKFLGKGHGGSVYLMPDNRVVKIFKNPNSCKEEYHILKKLGDNPYFPKPYEFHNHYMIREYIDGINISDYITQNGCSEKLILELIYFLEYIKNAGFKKVDVRFVHVFIENNSKLRVIDPRRSFTEKLKTPYHLISDLEHYGCIDLFWRILKYEKPDLYKKWH</sequence>
<reference evidence="1 2" key="1">
    <citation type="submission" date="2022-04" db="EMBL/GenBank/DDBJ databases">
        <title>Genome sequence of C. roseum typestrain.</title>
        <authorList>
            <person name="Poehlein A."/>
            <person name="Schoch T."/>
            <person name="Duerre P."/>
            <person name="Daniel R."/>
        </authorList>
    </citation>
    <scope>NUCLEOTIDE SEQUENCE [LARGE SCALE GENOMIC DNA]</scope>
    <source>
        <strain evidence="1 2">DSM 7320</strain>
    </source>
</reference>
<dbReference type="EMBL" id="CP096983">
    <property type="protein sequence ID" value="URZ12320.1"/>
    <property type="molecule type" value="Genomic_DNA"/>
</dbReference>
<name>A0A1S8LED6_9CLOT</name>
<evidence type="ECO:0000313" key="1">
    <source>
        <dbReference type="EMBL" id="URZ12320.1"/>
    </source>
</evidence>
<gene>
    <name evidence="1" type="ORF">CROST_030420</name>
</gene>
<proteinExistence type="predicted"/>
<dbReference type="AlphaFoldDB" id="A0A1S8LED6"/>
<evidence type="ECO:0000313" key="2">
    <source>
        <dbReference type="Proteomes" id="UP000190951"/>
    </source>
</evidence>
<protein>
    <submittedName>
        <fullName evidence="1">Uncharacterized protein</fullName>
    </submittedName>
</protein>
<dbReference type="STRING" id="84029.CROST_46870"/>
<dbReference type="Proteomes" id="UP000190951">
    <property type="component" value="Chromosome"/>
</dbReference>
<keyword evidence="2" id="KW-1185">Reference proteome</keyword>
<dbReference type="RefSeq" id="WP_077836111.1">
    <property type="nucleotide sequence ID" value="NZ_CP096983.1"/>
</dbReference>
<organism evidence="1 2">
    <name type="scientific">Clostridium felsineum</name>
    <dbReference type="NCBI Taxonomy" id="36839"/>
    <lineage>
        <taxon>Bacteria</taxon>
        <taxon>Bacillati</taxon>
        <taxon>Bacillota</taxon>
        <taxon>Clostridia</taxon>
        <taxon>Eubacteriales</taxon>
        <taxon>Clostridiaceae</taxon>
        <taxon>Clostridium</taxon>
    </lineage>
</organism>